<evidence type="ECO:0000256" key="6">
    <source>
        <dbReference type="ARBA" id="ARBA00022909"/>
    </source>
</evidence>
<dbReference type="PANTHER" id="PTHR11236">
    <property type="entry name" value="AMINOBENZOATE/ANTHRANILATE SYNTHASE"/>
    <property type="match status" value="1"/>
</dbReference>
<name>A0ABR2MY54_9ASPA</name>
<evidence type="ECO:0000256" key="1">
    <source>
        <dbReference type="ARBA" id="ARBA00001000"/>
    </source>
</evidence>
<evidence type="ECO:0000256" key="4">
    <source>
        <dbReference type="ARBA" id="ARBA00013139"/>
    </source>
</evidence>
<evidence type="ECO:0000256" key="3">
    <source>
        <dbReference type="ARBA" id="ARBA00005970"/>
    </source>
</evidence>
<dbReference type="InterPro" id="IPR029062">
    <property type="entry name" value="Class_I_gatase-like"/>
</dbReference>
<dbReference type="PRINTS" id="PR00096">
    <property type="entry name" value="GATASE"/>
</dbReference>
<dbReference type="InterPro" id="IPR006805">
    <property type="entry name" value="Anth_synth_I_N"/>
</dbReference>
<evidence type="ECO:0000256" key="5">
    <source>
        <dbReference type="ARBA" id="ARBA00022679"/>
    </source>
</evidence>
<dbReference type="InterPro" id="IPR017926">
    <property type="entry name" value="GATASE"/>
</dbReference>
<dbReference type="Proteomes" id="UP001412067">
    <property type="component" value="Unassembled WGS sequence"/>
</dbReference>
<evidence type="ECO:0000256" key="8">
    <source>
        <dbReference type="ARBA" id="ARBA00031329"/>
    </source>
</evidence>
<evidence type="ECO:0000259" key="10">
    <source>
        <dbReference type="Pfam" id="PF00117"/>
    </source>
</evidence>
<dbReference type="PRINTS" id="PR00097">
    <property type="entry name" value="ANTSNTHASEII"/>
</dbReference>
<reference evidence="13 14" key="1">
    <citation type="journal article" date="2022" name="Nat. Plants">
        <title>Genomes of leafy and leafless Platanthera orchids illuminate the evolution of mycoheterotrophy.</title>
        <authorList>
            <person name="Li M.H."/>
            <person name="Liu K.W."/>
            <person name="Li Z."/>
            <person name="Lu H.C."/>
            <person name="Ye Q.L."/>
            <person name="Zhang D."/>
            <person name="Wang J.Y."/>
            <person name="Li Y.F."/>
            <person name="Zhong Z.M."/>
            <person name="Liu X."/>
            <person name="Yu X."/>
            <person name="Liu D.K."/>
            <person name="Tu X.D."/>
            <person name="Liu B."/>
            <person name="Hao Y."/>
            <person name="Liao X.Y."/>
            <person name="Jiang Y.T."/>
            <person name="Sun W.H."/>
            <person name="Chen J."/>
            <person name="Chen Y.Q."/>
            <person name="Ai Y."/>
            <person name="Zhai J.W."/>
            <person name="Wu S.S."/>
            <person name="Zhou Z."/>
            <person name="Hsiao Y.Y."/>
            <person name="Wu W.L."/>
            <person name="Chen Y.Y."/>
            <person name="Lin Y.F."/>
            <person name="Hsu J.L."/>
            <person name="Li C.Y."/>
            <person name="Wang Z.W."/>
            <person name="Zhao X."/>
            <person name="Zhong W.Y."/>
            <person name="Ma X.K."/>
            <person name="Ma L."/>
            <person name="Huang J."/>
            <person name="Chen G.Z."/>
            <person name="Huang M.Z."/>
            <person name="Huang L."/>
            <person name="Peng D.H."/>
            <person name="Luo Y.B."/>
            <person name="Zou S.Q."/>
            <person name="Chen S.P."/>
            <person name="Lan S."/>
            <person name="Tsai W.C."/>
            <person name="Van de Peer Y."/>
            <person name="Liu Z.J."/>
        </authorList>
    </citation>
    <scope>NUCLEOTIDE SEQUENCE [LARGE SCALE GENOMIC DNA]</scope>
    <source>
        <strain evidence="13">Lor288</strain>
    </source>
</reference>
<dbReference type="SUPFAM" id="SSF56322">
    <property type="entry name" value="ADC synthase"/>
    <property type="match status" value="1"/>
</dbReference>
<sequence length="813" mass="90451">MANTLGISSPLTWILQSADVAGRKPYPRTSISLRPAGLSDPLPPLRALASKRFTIRCRREKAEGEHGSYPQDLVRTLLIDNYDSYTYNIFQELAVVNGVPPVVIRNDEWTWDYIYNLLYKGNTFDNIVISPGPGSPTCRRDIGVCLQVLDQCKDIPILGVCLGHQALGIAHGAQIVRAPEPVHGRLSEIEHIGCNLFNGIPSGRRSGFKVMRYHSLVIAADSLPEELVPTAWTTSVHTHSYLEIQESDMSPRSFVNQRHKFRPFGDLSGDSEGARWLSGIDILAGPGKSKVLMGLMHCSRPHYGVQFHPESIATCYGRKIFENFKRITVDYGLRASLQKRKGRSRFSFMGGKGGSLWKQITYEISHRSEMTIKAGGHLSIQDSLGSVKTKFLEDGLFDFLNKELNSFHYDKEDFKDLPFDFCGGFIGFIGYDLKIECGATFNSFKSTTPDACFFFADNLLAVDHSNGDVYIMQIHDVFRSDVKLANSKESSWLVETEKKLLSLKSMAWKKSKMPSGPRLPTDCRETFIADKSKHQYVNDVENCLRFIRDGESYELCLTTQMRMPVGNIDPLNIYLDLREANPAPYAAWLNFSRENLCICCSSPERFLRLDATGMLEAKPIKGTIARGGRTPEDKFLRSQLQYSEKDQAENLMIVDLLRNDLGRVCEPGSVSVPSLMQVESYATVHTMVSTVQGRRKPDVSPIECIKAAFPGGSMTGAPKLRSMEILESMESSSRGVYSGSLGFISYNQTFDLNIVIRTIVIHNGEASVGAGGAIVALSNPEDEYQEMLLKAKAPTEVVEGRTADINSSAKLAV</sequence>
<comment type="pathway">
    <text evidence="2">Cofactor biosynthesis; tetrahydrofolate biosynthesis; 4-aminobenzoate from chorismate: step 1/2.</text>
</comment>
<dbReference type="PROSITE" id="PS51273">
    <property type="entry name" value="GATASE_TYPE_1"/>
    <property type="match status" value="1"/>
</dbReference>
<dbReference type="Gene3D" id="3.60.120.10">
    <property type="entry name" value="Anthranilate synthase"/>
    <property type="match status" value="1"/>
</dbReference>
<protein>
    <recommendedName>
        <fullName evidence="4">aminodeoxychorismate synthase</fullName>
        <ecNumber evidence="4">2.6.1.85</ecNumber>
    </recommendedName>
    <alternativeName>
        <fullName evidence="8">Para-aminobenzoate synthase</fullName>
    </alternativeName>
    <alternativeName>
        <fullName evidence="9">p-aminobenzoic acid synthase</fullName>
    </alternativeName>
</protein>
<evidence type="ECO:0000313" key="13">
    <source>
        <dbReference type="EMBL" id="KAK8968390.1"/>
    </source>
</evidence>
<evidence type="ECO:0000256" key="7">
    <source>
        <dbReference type="ARBA" id="ARBA00022962"/>
    </source>
</evidence>
<dbReference type="Pfam" id="PF00425">
    <property type="entry name" value="Chorismate_bind"/>
    <property type="match status" value="1"/>
</dbReference>
<proteinExistence type="inferred from homology"/>
<keyword evidence="5" id="KW-0808">Transferase</keyword>
<feature type="domain" description="Glutamine amidotransferase" evidence="10">
    <location>
        <begin position="77"/>
        <end position="237"/>
    </location>
</feature>
<dbReference type="Gene3D" id="3.40.50.880">
    <property type="match status" value="1"/>
</dbReference>
<evidence type="ECO:0000256" key="9">
    <source>
        <dbReference type="ARBA" id="ARBA00031904"/>
    </source>
</evidence>
<accession>A0ABR2MY54</accession>
<keyword evidence="14" id="KW-1185">Reference proteome</keyword>
<comment type="similarity">
    <text evidence="3">In the C-terminal section; belongs to the anthranilate synthase component I family.</text>
</comment>
<dbReference type="Pfam" id="PF00117">
    <property type="entry name" value="GATase"/>
    <property type="match status" value="2"/>
</dbReference>
<evidence type="ECO:0000259" key="11">
    <source>
        <dbReference type="Pfam" id="PF00425"/>
    </source>
</evidence>
<dbReference type="PANTHER" id="PTHR11236:SF18">
    <property type="entry name" value="AMINODEOXYCHORISMATE SYNTHASE"/>
    <property type="match status" value="1"/>
</dbReference>
<dbReference type="PRINTS" id="PR00099">
    <property type="entry name" value="CPSGATASE"/>
</dbReference>
<feature type="domain" description="Chorismate-utilising enzyme C-terminal" evidence="11">
    <location>
        <begin position="533"/>
        <end position="790"/>
    </location>
</feature>
<comment type="caution">
    <text evidence="13">The sequence shown here is derived from an EMBL/GenBank/DDBJ whole genome shotgun (WGS) entry which is preliminary data.</text>
</comment>
<dbReference type="Pfam" id="PF04715">
    <property type="entry name" value="Anth_synt_I_N"/>
    <property type="match status" value="1"/>
</dbReference>
<gene>
    <name evidence="13" type="ORF">KSP40_PGU009823</name>
</gene>
<dbReference type="InterPro" id="IPR005801">
    <property type="entry name" value="ADC_synthase"/>
</dbReference>
<dbReference type="SUPFAM" id="SSF52317">
    <property type="entry name" value="Class I glutamine amidotransferase-like"/>
    <property type="match status" value="1"/>
</dbReference>
<dbReference type="CDD" id="cd01743">
    <property type="entry name" value="GATase1_Anthranilate_Synthase"/>
    <property type="match status" value="1"/>
</dbReference>
<feature type="domain" description="Glutamine amidotransferase" evidence="10">
    <location>
        <begin position="284"/>
        <end position="324"/>
    </location>
</feature>
<dbReference type="EMBL" id="JBBWWR010000004">
    <property type="protein sequence ID" value="KAK8968390.1"/>
    <property type="molecule type" value="Genomic_DNA"/>
</dbReference>
<evidence type="ECO:0000259" key="12">
    <source>
        <dbReference type="Pfam" id="PF04715"/>
    </source>
</evidence>
<evidence type="ECO:0000256" key="2">
    <source>
        <dbReference type="ARBA" id="ARBA00005009"/>
    </source>
</evidence>
<keyword evidence="7" id="KW-0315">Glutamine amidotransferase</keyword>
<dbReference type="InterPro" id="IPR019999">
    <property type="entry name" value="Anth_synth_I-like"/>
</dbReference>
<dbReference type="InterPro" id="IPR006221">
    <property type="entry name" value="TrpG/PapA_dom"/>
</dbReference>
<dbReference type="InterPro" id="IPR015890">
    <property type="entry name" value="Chorismate_C"/>
</dbReference>
<organism evidence="13 14">
    <name type="scientific">Platanthera guangdongensis</name>
    <dbReference type="NCBI Taxonomy" id="2320717"/>
    <lineage>
        <taxon>Eukaryota</taxon>
        <taxon>Viridiplantae</taxon>
        <taxon>Streptophyta</taxon>
        <taxon>Embryophyta</taxon>
        <taxon>Tracheophyta</taxon>
        <taxon>Spermatophyta</taxon>
        <taxon>Magnoliopsida</taxon>
        <taxon>Liliopsida</taxon>
        <taxon>Asparagales</taxon>
        <taxon>Orchidaceae</taxon>
        <taxon>Orchidoideae</taxon>
        <taxon>Orchideae</taxon>
        <taxon>Orchidinae</taxon>
        <taxon>Platanthera</taxon>
    </lineage>
</organism>
<keyword evidence="6" id="KW-0289">Folate biosynthesis</keyword>
<comment type="catalytic activity">
    <reaction evidence="1">
        <text>chorismate + L-glutamine = 4-amino-4-deoxychorismate + L-glutamate</text>
        <dbReference type="Rhea" id="RHEA:11672"/>
        <dbReference type="ChEBI" id="CHEBI:29748"/>
        <dbReference type="ChEBI" id="CHEBI:29985"/>
        <dbReference type="ChEBI" id="CHEBI:58359"/>
        <dbReference type="ChEBI" id="CHEBI:58406"/>
        <dbReference type="EC" id="2.6.1.85"/>
    </reaction>
</comment>
<dbReference type="EC" id="2.6.1.85" evidence="4"/>
<feature type="domain" description="Anthranilate synthase component I N-terminal" evidence="12">
    <location>
        <begin position="341"/>
        <end position="471"/>
    </location>
</feature>
<evidence type="ECO:0000313" key="14">
    <source>
        <dbReference type="Proteomes" id="UP001412067"/>
    </source>
</evidence>